<dbReference type="PROSITE" id="PS51257">
    <property type="entry name" value="PROKAR_LIPOPROTEIN"/>
    <property type="match status" value="1"/>
</dbReference>
<proteinExistence type="predicted"/>
<gene>
    <name evidence="2" type="ORF">AS202_07980</name>
</gene>
<dbReference type="AlphaFoldDB" id="A0AAI8C3P6"/>
<dbReference type="Proteomes" id="UP000069030">
    <property type="component" value="Chromosome"/>
</dbReference>
<keyword evidence="1" id="KW-0732">Signal</keyword>
<evidence type="ECO:0000313" key="3">
    <source>
        <dbReference type="Proteomes" id="UP000069030"/>
    </source>
</evidence>
<feature type="signal peptide" evidence="1">
    <location>
        <begin position="1"/>
        <end position="23"/>
    </location>
</feature>
<organism evidence="2 3">
    <name type="scientific">Myroides odoratimimus</name>
    <dbReference type="NCBI Taxonomy" id="76832"/>
    <lineage>
        <taxon>Bacteria</taxon>
        <taxon>Pseudomonadati</taxon>
        <taxon>Bacteroidota</taxon>
        <taxon>Flavobacteriia</taxon>
        <taxon>Flavobacteriales</taxon>
        <taxon>Flavobacteriaceae</taxon>
        <taxon>Myroides</taxon>
    </lineage>
</organism>
<dbReference type="EMBL" id="CP013690">
    <property type="protein sequence ID" value="ALU26088.1"/>
    <property type="molecule type" value="Genomic_DNA"/>
</dbReference>
<dbReference type="RefSeq" id="WP_006266284.1">
    <property type="nucleotide sequence ID" value="NZ_CP013690.1"/>
</dbReference>
<dbReference type="KEGG" id="mod:AS202_07980"/>
<feature type="chain" id="PRO_5042495641" evidence="1">
    <location>
        <begin position="24"/>
        <end position="332"/>
    </location>
</feature>
<protein>
    <submittedName>
        <fullName evidence="2">Uncharacterized protein</fullName>
    </submittedName>
</protein>
<evidence type="ECO:0000256" key="1">
    <source>
        <dbReference type="SAM" id="SignalP"/>
    </source>
</evidence>
<name>A0AAI8C3P6_9FLAO</name>
<sequence length="332" mass="37189">MKIKKVLSLFAITAFLLTSCSSDDNEIIRPEQKDQVEVGTSLPITGYYVFPHTPTMPLPFKFESDKITIFFADNDQATNEVYNVVKVYKNTANVIKAVTTPKDGKGYKTFFFREQTENGVQIHMDYTFDTESEAVNTAYPTDKKTTTRNVTIKADNPHGSMKFGWLQLNKEQEKVQNMDKLKGVYGSEVILDKDNKPQAQYVFKLNDKDEAFLFRANMGNGFGDSASFTLKKVATDETKGQIIYEVTGSTGYYSGRTGQFLTVYVKDITTDGSKATFAIATKDGGNSVAGSKGDIVGKTIEEAKEIKAPEADKVWEKDMMKYAHLWIPTTRE</sequence>
<reference evidence="2 3" key="1">
    <citation type="journal article" date="2016" name="J. Zhejiang Univ. Sci. B">
        <title>Antibiotic resistance mechanisms of Myroides sp.</title>
        <authorList>
            <person name="Hu S."/>
            <person name="Yuan S."/>
            <person name="Qu H."/>
            <person name="Jiang T."/>
            <person name="Zhou Y."/>
            <person name="Wang M."/>
            <person name="Ming D."/>
        </authorList>
    </citation>
    <scope>NUCLEOTIDE SEQUENCE [LARGE SCALE GENOMIC DNA]</scope>
    <source>
        <strain evidence="2 3">PR63039</strain>
    </source>
</reference>
<evidence type="ECO:0000313" key="2">
    <source>
        <dbReference type="EMBL" id="ALU26088.1"/>
    </source>
</evidence>
<accession>A0AAI8C3P6</accession>